<dbReference type="GO" id="GO:0110051">
    <property type="term" value="P:metabolite repair"/>
    <property type="evidence" value="ECO:0007669"/>
    <property type="project" value="TreeGrafter"/>
</dbReference>
<keyword evidence="4" id="KW-0521">NADP</keyword>
<evidence type="ECO:0000256" key="2">
    <source>
        <dbReference type="ARBA" id="ARBA00022741"/>
    </source>
</evidence>
<dbReference type="PROSITE" id="PS51383">
    <property type="entry name" value="YJEF_C_3"/>
    <property type="match status" value="1"/>
</dbReference>
<comment type="function">
    <text evidence="8">Catalyzes the dehydration of the S-form of NAD(P)HX at the expense of ATP, which is converted to ADP. Together with NAD(P)HX epimerase, which catalyzes the epimerization of the S- and R-forms, the enzyme allows the repair of both epimers of NAD(P)HX, a damaged form of NAD(P)H that is a result of enzymatic or heat-dependent hydration.</text>
</comment>
<feature type="binding site" evidence="8">
    <location>
        <begin position="203"/>
        <end position="207"/>
    </location>
    <ligand>
        <name>ATP</name>
        <dbReference type="ChEBI" id="CHEBI:30616"/>
    </ligand>
</feature>
<evidence type="ECO:0000256" key="3">
    <source>
        <dbReference type="ARBA" id="ARBA00022840"/>
    </source>
</evidence>
<keyword evidence="11" id="KW-1185">Reference proteome</keyword>
<evidence type="ECO:0000256" key="8">
    <source>
        <dbReference type="HAMAP-Rule" id="MF_03157"/>
    </source>
</evidence>
<evidence type="ECO:0000259" key="9">
    <source>
        <dbReference type="PROSITE" id="PS51383"/>
    </source>
</evidence>
<dbReference type="InterPro" id="IPR000631">
    <property type="entry name" value="CARKD"/>
</dbReference>
<comment type="caution">
    <text evidence="10">The sequence shown here is derived from an EMBL/GenBank/DDBJ whole genome shotgun (WGS) entry which is preliminary data.</text>
</comment>
<dbReference type="SUPFAM" id="SSF53613">
    <property type="entry name" value="Ribokinase-like"/>
    <property type="match status" value="1"/>
</dbReference>
<dbReference type="GO" id="GO:0046496">
    <property type="term" value="P:nicotinamide nucleotide metabolic process"/>
    <property type="evidence" value="ECO:0007669"/>
    <property type="project" value="UniProtKB-UniRule"/>
</dbReference>
<comment type="cofactor">
    <cofactor evidence="8">
        <name>Mg(2+)</name>
        <dbReference type="ChEBI" id="CHEBI:18420"/>
    </cofactor>
</comment>
<keyword evidence="6 8" id="KW-0456">Lyase</keyword>
<feature type="binding site" evidence="8">
    <location>
        <position position="109"/>
    </location>
    <ligand>
        <name>(6S)-NADPHX</name>
        <dbReference type="ChEBI" id="CHEBI:64076"/>
    </ligand>
</feature>
<dbReference type="EC" id="4.2.1.93" evidence="8"/>
<feature type="binding site" evidence="8">
    <location>
        <position position="232"/>
    </location>
    <ligand>
        <name>(6S)-NADPHX</name>
        <dbReference type="ChEBI" id="CHEBI:64076"/>
    </ligand>
</feature>
<evidence type="ECO:0000256" key="4">
    <source>
        <dbReference type="ARBA" id="ARBA00022857"/>
    </source>
</evidence>
<name>A0AA88KTZ4_ARTSF</name>
<dbReference type="FunFam" id="3.40.1190.20:FF:000023">
    <property type="entry name" value="ATP-dependent (S)-NAD(P)H-hydrate dehydratase"/>
    <property type="match status" value="1"/>
</dbReference>
<dbReference type="PANTHER" id="PTHR12592:SF0">
    <property type="entry name" value="ATP-DEPENDENT (S)-NAD(P)H-HYDRATE DEHYDRATASE"/>
    <property type="match status" value="1"/>
</dbReference>
<keyword evidence="2 8" id="KW-0547">Nucleotide-binding</keyword>
<reference evidence="10" key="1">
    <citation type="submission" date="2023-07" db="EMBL/GenBank/DDBJ databases">
        <title>Chromosome-level genome assembly of Artemia franciscana.</title>
        <authorList>
            <person name="Jo E."/>
        </authorList>
    </citation>
    <scope>NUCLEOTIDE SEQUENCE</scope>
    <source>
        <tissue evidence="10">Whole body</tissue>
    </source>
</reference>
<protein>
    <recommendedName>
        <fullName evidence="8">ATP-dependent (S)-NAD(P)H-hydrate dehydratase</fullName>
        <ecNumber evidence="8">4.2.1.93</ecNumber>
    </recommendedName>
    <alternativeName>
        <fullName evidence="8">ATP-dependent NAD(P)HX dehydratase</fullName>
    </alternativeName>
</protein>
<comment type="catalytic activity">
    <reaction evidence="7 8">
        <text>(6S)-NADPHX + ATP = ADP + phosphate + NADPH + H(+)</text>
        <dbReference type="Rhea" id="RHEA:32231"/>
        <dbReference type="ChEBI" id="CHEBI:15378"/>
        <dbReference type="ChEBI" id="CHEBI:30616"/>
        <dbReference type="ChEBI" id="CHEBI:43474"/>
        <dbReference type="ChEBI" id="CHEBI:57783"/>
        <dbReference type="ChEBI" id="CHEBI:64076"/>
        <dbReference type="ChEBI" id="CHEBI:456216"/>
        <dbReference type="EC" id="4.2.1.93"/>
    </reaction>
</comment>
<dbReference type="NCBIfam" id="TIGR00196">
    <property type="entry name" value="yjeF_cterm"/>
    <property type="match status" value="1"/>
</dbReference>
<organism evidence="10 11">
    <name type="scientific">Artemia franciscana</name>
    <name type="common">Brine shrimp</name>
    <name type="synonym">Artemia sanfranciscana</name>
    <dbReference type="NCBI Taxonomy" id="6661"/>
    <lineage>
        <taxon>Eukaryota</taxon>
        <taxon>Metazoa</taxon>
        <taxon>Ecdysozoa</taxon>
        <taxon>Arthropoda</taxon>
        <taxon>Crustacea</taxon>
        <taxon>Branchiopoda</taxon>
        <taxon>Anostraca</taxon>
        <taxon>Artemiidae</taxon>
        <taxon>Artemia</taxon>
    </lineage>
</organism>
<evidence type="ECO:0000256" key="5">
    <source>
        <dbReference type="ARBA" id="ARBA00023027"/>
    </source>
</evidence>
<feature type="binding site" evidence="8">
    <location>
        <begin position="162"/>
        <end position="168"/>
    </location>
    <ligand>
        <name>(6S)-NADPHX</name>
        <dbReference type="ChEBI" id="CHEBI:64076"/>
    </ligand>
</feature>
<sequence length="306" mass="33482">MANSNAVTFIQAFKNIIPPLGNKLHKGQAGRLAVIGGSLEYTGAPYFAAISALKAGCDLVHVFCVKDAATVIKGYSPELIVHPILDSTDCLEQLKQWLPKFQAVTVGPGLGRQEGTLKMVAEIIGEVRKLDLPMVVDADGLFLIGQRPDLIQNYGKAVLTPNAMEFSRLYTSIMEEELAPQNDPDPQKVVRLARQLGSCILLKSQRDIISDGEMAVSCEVHGSPRRSGGQGDILSGSSMTFLHWCFNCDKWLEDMEMYPSNPAVLATYAACVLTRTSARLAFEKYRRSTTATNAIEHIQAAFEQTF</sequence>
<dbReference type="GO" id="GO:0005524">
    <property type="term" value="F:ATP binding"/>
    <property type="evidence" value="ECO:0007669"/>
    <property type="project" value="UniProtKB-KW"/>
</dbReference>
<dbReference type="Proteomes" id="UP001187531">
    <property type="component" value="Unassembled WGS sequence"/>
</dbReference>
<dbReference type="HAMAP" id="MF_01965">
    <property type="entry name" value="NADHX_dehydratase"/>
    <property type="match status" value="1"/>
</dbReference>
<keyword evidence="1 8" id="KW-0597">Phosphoprotein</keyword>
<feature type="binding site" evidence="8">
    <location>
        <begin position="222"/>
        <end position="231"/>
    </location>
    <ligand>
        <name>ATP</name>
        <dbReference type="ChEBI" id="CHEBI:30616"/>
    </ligand>
</feature>
<gene>
    <name evidence="10" type="ORF">QYM36_014746</name>
</gene>
<evidence type="ECO:0000256" key="6">
    <source>
        <dbReference type="ARBA" id="ARBA00023239"/>
    </source>
</evidence>
<dbReference type="InterPro" id="IPR029056">
    <property type="entry name" value="Ribokinase-like"/>
</dbReference>
<keyword evidence="5 8" id="KW-0520">NAD</keyword>
<dbReference type="PANTHER" id="PTHR12592">
    <property type="entry name" value="ATP-DEPENDENT (S)-NAD(P)H-HYDRATE DEHYDRATASE FAMILY MEMBER"/>
    <property type="match status" value="1"/>
</dbReference>
<evidence type="ECO:0000313" key="10">
    <source>
        <dbReference type="EMBL" id="KAK2706813.1"/>
    </source>
</evidence>
<evidence type="ECO:0000313" key="11">
    <source>
        <dbReference type="Proteomes" id="UP001187531"/>
    </source>
</evidence>
<dbReference type="EMBL" id="JAVRJZ010000019">
    <property type="protein sequence ID" value="KAK2706813.1"/>
    <property type="molecule type" value="Genomic_DNA"/>
</dbReference>
<keyword evidence="3 8" id="KW-0067">ATP-binding</keyword>
<comment type="similarity">
    <text evidence="8">Belongs to the NnrD/CARKD family.</text>
</comment>
<accession>A0AA88KTZ4</accession>
<evidence type="ECO:0000256" key="7">
    <source>
        <dbReference type="ARBA" id="ARBA00047472"/>
    </source>
</evidence>
<feature type="domain" description="YjeF C-terminal" evidence="9">
    <location>
        <begin position="9"/>
        <end position="305"/>
    </location>
</feature>
<proteinExistence type="inferred from homology"/>
<evidence type="ECO:0000256" key="1">
    <source>
        <dbReference type="ARBA" id="ARBA00022553"/>
    </source>
</evidence>
<dbReference type="GO" id="GO:0047453">
    <property type="term" value="F:ATP-dependent NAD(P)H-hydrate dehydratase activity"/>
    <property type="evidence" value="ECO:0007669"/>
    <property type="project" value="UniProtKB-UniRule"/>
</dbReference>
<dbReference type="CDD" id="cd01171">
    <property type="entry name" value="YXKO-related"/>
    <property type="match status" value="1"/>
</dbReference>
<comment type="catalytic activity">
    <reaction evidence="8">
        <text>(6S)-NADHX + ATP = ADP + phosphate + NADH + H(+)</text>
        <dbReference type="Rhea" id="RHEA:19017"/>
        <dbReference type="ChEBI" id="CHEBI:15378"/>
        <dbReference type="ChEBI" id="CHEBI:30616"/>
        <dbReference type="ChEBI" id="CHEBI:43474"/>
        <dbReference type="ChEBI" id="CHEBI:57945"/>
        <dbReference type="ChEBI" id="CHEBI:64074"/>
        <dbReference type="ChEBI" id="CHEBI:456216"/>
        <dbReference type="EC" id="4.2.1.93"/>
    </reaction>
</comment>
<dbReference type="Gene3D" id="3.40.1190.20">
    <property type="match status" value="1"/>
</dbReference>
<dbReference type="Pfam" id="PF01256">
    <property type="entry name" value="Carb_kinase"/>
    <property type="match status" value="1"/>
</dbReference>
<dbReference type="AlphaFoldDB" id="A0AA88KTZ4"/>